<keyword evidence="5" id="KW-1185">Reference proteome</keyword>
<evidence type="ECO:0000313" key="2">
    <source>
        <dbReference type="EMBL" id="CAI9942855.1"/>
    </source>
</evidence>
<proteinExistence type="predicted"/>
<evidence type="ECO:0000313" key="3">
    <source>
        <dbReference type="EMBL" id="CAL6004268.1"/>
    </source>
</evidence>
<dbReference type="AlphaFoldDB" id="A0AA86PMH0"/>
<organism evidence="2">
    <name type="scientific">Hexamita inflata</name>
    <dbReference type="NCBI Taxonomy" id="28002"/>
    <lineage>
        <taxon>Eukaryota</taxon>
        <taxon>Metamonada</taxon>
        <taxon>Diplomonadida</taxon>
        <taxon>Hexamitidae</taxon>
        <taxon>Hexamitinae</taxon>
        <taxon>Hexamita</taxon>
    </lineage>
</organism>
<evidence type="ECO:0000313" key="1">
    <source>
        <dbReference type="EMBL" id="CAI9928868.1"/>
    </source>
</evidence>
<reference evidence="3 5" key="2">
    <citation type="submission" date="2024-07" db="EMBL/GenBank/DDBJ databases">
        <authorList>
            <person name="Akdeniz Z."/>
        </authorList>
    </citation>
    <scope>NUCLEOTIDE SEQUENCE [LARGE SCALE GENOMIC DNA]</scope>
</reference>
<sequence length="108" mass="12701">MEKWNMQEINAQECIQLVPKTPNVRKQIYRKLLKYIMGLHMQVQITNSGKAFFTNPLFFPHQDLEYCSTIMDYKLHIKRTSVGQHVYSFLIYYSLAIDMRSGGGHIDV</sequence>
<gene>
    <name evidence="1" type="ORF">HINF_LOCUS16513</name>
    <name evidence="3" type="ORF">HINF_LOCUS18797</name>
    <name evidence="2" type="ORF">HINF_LOCUS30500</name>
    <name evidence="4" type="ORF">HINF_LOCUS53664</name>
</gene>
<dbReference type="EMBL" id="CAXDID020000049">
    <property type="protein sequence ID" value="CAL6004268.1"/>
    <property type="molecule type" value="Genomic_DNA"/>
</dbReference>
<dbReference type="EMBL" id="CAXDID020000275">
    <property type="protein sequence ID" value="CAL6068783.1"/>
    <property type="molecule type" value="Genomic_DNA"/>
</dbReference>
<evidence type="ECO:0000313" key="5">
    <source>
        <dbReference type="Proteomes" id="UP001642409"/>
    </source>
</evidence>
<comment type="caution">
    <text evidence="2">The sequence shown here is derived from an EMBL/GenBank/DDBJ whole genome shotgun (WGS) entry which is preliminary data.</text>
</comment>
<accession>A0AA86PMH0</accession>
<name>A0AA86PMH0_9EUKA</name>
<dbReference type="EMBL" id="CATOUU010000709">
    <property type="protein sequence ID" value="CAI9942855.1"/>
    <property type="molecule type" value="Genomic_DNA"/>
</dbReference>
<evidence type="ECO:0000313" key="4">
    <source>
        <dbReference type="EMBL" id="CAL6068783.1"/>
    </source>
</evidence>
<dbReference type="EMBL" id="CATOUU010000424">
    <property type="protein sequence ID" value="CAI9928868.1"/>
    <property type="molecule type" value="Genomic_DNA"/>
</dbReference>
<protein>
    <submittedName>
        <fullName evidence="3">Hypothetical_protein</fullName>
    </submittedName>
</protein>
<dbReference type="Proteomes" id="UP001642409">
    <property type="component" value="Unassembled WGS sequence"/>
</dbReference>
<reference evidence="2" key="1">
    <citation type="submission" date="2023-06" db="EMBL/GenBank/DDBJ databases">
        <authorList>
            <person name="Kurt Z."/>
        </authorList>
    </citation>
    <scope>NUCLEOTIDE SEQUENCE</scope>
</reference>